<evidence type="ECO:0000259" key="21">
    <source>
        <dbReference type="SMART" id="SM01221"/>
    </source>
</evidence>
<evidence type="ECO:0000256" key="19">
    <source>
        <dbReference type="ARBA" id="ARBA00030029"/>
    </source>
</evidence>
<keyword evidence="11" id="KW-0369">Histidine metabolism</keyword>
<dbReference type="InterPro" id="IPR012886">
    <property type="entry name" value="Formiminotransferase_N"/>
</dbReference>
<evidence type="ECO:0000256" key="9">
    <source>
        <dbReference type="ARBA" id="ARBA00022490"/>
    </source>
</evidence>
<dbReference type="InterPro" id="IPR004227">
    <property type="entry name" value="Formiminotransferase_cat"/>
</dbReference>
<accession>A0A937X808</accession>
<comment type="similarity">
    <text evidence="4">In the N-terminal section; belongs to the formiminotransferase family.</text>
</comment>
<evidence type="ECO:0000256" key="17">
    <source>
        <dbReference type="ARBA" id="ARBA00025506"/>
    </source>
</evidence>
<dbReference type="InterPro" id="IPR007044">
    <property type="entry name" value="Cyclodeamin/CycHdrlase"/>
</dbReference>
<keyword evidence="16" id="KW-0511">Multifunctional enzyme</keyword>
<evidence type="ECO:0000256" key="20">
    <source>
        <dbReference type="SAM" id="Coils"/>
    </source>
</evidence>
<feature type="domain" description="Formiminotransferase N-terminal subdomain" evidence="22">
    <location>
        <begin position="3"/>
        <end position="180"/>
    </location>
</feature>
<dbReference type="InterPro" id="IPR022384">
    <property type="entry name" value="FormiminoTrfase_cat_dom_sf"/>
</dbReference>
<keyword evidence="15" id="KW-0456">Lyase</keyword>
<evidence type="ECO:0000256" key="3">
    <source>
        <dbReference type="ARBA" id="ARBA00005082"/>
    </source>
</evidence>
<dbReference type="FunFam" id="3.30.990.10:FF:000001">
    <property type="entry name" value="Formimidoyltransferase cyclodeaminase"/>
    <property type="match status" value="1"/>
</dbReference>
<dbReference type="AlphaFoldDB" id="A0A937X808"/>
<evidence type="ECO:0000313" key="24">
    <source>
        <dbReference type="Proteomes" id="UP000748308"/>
    </source>
</evidence>
<dbReference type="InterPro" id="IPR036178">
    <property type="entry name" value="Formintransfe-cycloase-like_sf"/>
</dbReference>
<evidence type="ECO:0000256" key="16">
    <source>
        <dbReference type="ARBA" id="ARBA00023268"/>
    </source>
</evidence>
<evidence type="ECO:0000256" key="4">
    <source>
        <dbReference type="ARBA" id="ARBA00008297"/>
    </source>
</evidence>
<dbReference type="GO" id="GO:0030409">
    <property type="term" value="F:glutamate formimidoyltransferase activity"/>
    <property type="evidence" value="ECO:0007669"/>
    <property type="project" value="UniProtKB-EC"/>
</dbReference>
<evidence type="ECO:0000256" key="12">
    <source>
        <dbReference type="ARBA" id="ARBA00022954"/>
    </source>
</evidence>
<dbReference type="GO" id="GO:0005542">
    <property type="term" value="F:folic acid binding"/>
    <property type="evidence" value="ECO:0007669"/>
    <property type="project" value="UniProtKB-KW"/>
</dbReference>
<evidence type="ECO:0000256" key="8">
    <source>
        <dbReference type="ARBA" id="ARBA00017787"/>
    </source>
</evidence>
<comment type="pathway">
    <text evidence="3">Amino-acid degradation; L-histidine degradation into L-glutamate; L-glutamate from N-formimidoyl-L-glutamate (transferase route): step 1/1.</text>
</comment>
<comment type="caution">
    <text evidence="23">The sequence shown here is derived from an EMBL/GenBank/DDBJ whole genome shotgun (WGS) entry which is preliminary data.</text>
</comment>
<dbReference type="PANTHER" id="PTHR12234">
    <property type="entry name" value="FORMIMINOTRANSFERASE-CYCLODEAMINASE"/>
    <property type="match status" value="1"/>
</dbReference>
<dbReference type="PANTHER" id="PTHR12234:SF0">
    <property type="entry name" value="FORMIMIDOYLTRANSFERASE-CYCLODEAMINASE"/>
    <property type="match status" value="1"/>
</dbReference>
<dbReference type="GO" id="GO:0005814">
    <property type="term" value="C:centriole"/>
    <property type="evidence" value="ECO:0007669"/>
    <property type="project" value="UniProtKB-SubCell"/>
</dbReference>
<keyword evidence="20" id="KW-0175">Coiled coil</keyword>
<feature type="domain" description="Formiminotransferase C-terminal subdomain" evidence="21">
    <location>
        <begin position="181"/>
        <end position="343"/>
    </location>
</feature>
<protein>
    <recommendedName>
        <fullName evidence="8">Formimidoyltransferase-cyclodeaminase</fullName>
        <ecNumber evidence="6">2.1.2.5</ecNumber>
        <ecNumber evidence="7">4.3.1.4</ecNumber>
    </recommendedName>
    <alternativeName>
        <fullName evidence="19">Formiminotransferase-cyclodeaminase</fullName>
    </alternativeName>
</protein>
<evidence type="ECO:0000256" key="11">
    <source>
        <dbReference type="ARBA" id="ARBA00022808"/>
    </source>
</evidence>
<evidence type="ECO:0000256" key="6">
    <source>
        <dbReference type="ARBA" id="ARBA00012252"/>
    </source>
</evidence>
<dbReference type="InterPro" id="IPR037070">
    <property type="entry name" value="Formiminotransferase_C_sf"/>
</dbReference>
<dbReference type="GO" id="GO:0030412">
    <property type="term" value="F:formimidoyltetrahydrofolate cyclodeaminase activity"/>
    <property type="evidence" value="ECO:0007669"/>
    <property type="project" value="UniProtKB-EC"/>
</dbReference>
<dbReference type="Pfam" id="PF02971">
    <property type="entry name" value="FTCD"/>
    <property type="match status" value="1"/>
</dbReference>
<dbReference type="EC" id="4.3.1.4" evidence="7"/>
<evidence type="ECO:0000256" key="5">
    <source>
        <dbReference type="ARBA" id="ARBA00010825"/>
    </source>
</evidence>
<comment type="function">
    <text evidence="17">Folate-dependent enzyme, that displays both transferase and deaminase activity. Serves to channel one-carbon units from formiminoglutamate to the folate pool.</text>
</comment>
<evidence type="ECO:0000256" key="2">
    <source>
        <dbReference type="ARBA" id="ARBA00004555"/>
    </source>
</evidence>
<dbReference type="Gene3D" id="1.20.120.680">
    <property type="entry name" value="Formiminotetrahydrofolate cyclodeaminase monomer, up-and-down helical bundle"/>
    <property type="match status" value="1"/>
</dbReference>
<evidence type="ECO:0000259" key="22">
    <source>
        <dbReference type="SMART" id="SM01222"/>
    </source>
</evidence>
<dbReference type="SMART" id="SM01222">
    <property type="entry name" value="FTCD_N"/>
    <property type="match status" value="1"/>
</dbReference>
<comment type="subcellular location">
    <subcellularLocation>
        <location evidence="1">Cytoplasm</location>
        <location evidence="1">Cytoskeleton</location>
        <location evidence="1">Microtubule organizing center</location>
        <location evidence="1">Centrosome</location>
        <location evidence="1">Centriole</location>
    </subcellularLocation>
    <subcellularLocation>
        <location evidence="2">Golgi apparatus</location>
    </subcellularLocation>
</comment>
<dbReference type="GO" id="GO:0006547">
    <property type="term" value="P:L-histidine metabolic process"/>
    <property type="evidence" value="ECO:0007669"/>
    <property type="project" value="UniProtKB-KW"/>
</dbReference>
<proteinExistence type="inferred from homology"/>
<comment type="similarity">
    <text evidence="5">In the C-terminal section; belongs to the cyclodeaminase/cyclohydrolase family.</text>
</comment>
<dbReference type="Pfam" id="PF04961">
    <property type="entry name" value="FTCD_C"/>
    <property type="match status" value="1"/>
</dbReference>
<name>A0A937X808_UNCEI</name>
<evidence type="ECO:0000256" key="14">
    <source>
        <dbReference type="ARBA" id="ARBA00023212"/>
    </source>
</evidence>
<reference evidence="23" key="1">
    <citation type="submission" date="2019-03" db="EMBL/GenBank/DDBJ databases">
        <title>Lake Tanganyika Metagenome-Assembled Genomes (MAGs).</title>
        <authorList>
            <person name="Tran P."/>
        </authorList>
    </citation>
    <scope>NUCLEOTIDE SEQUENCE</scope>
    <source>
        <strain evidence="23">M_DeepCast_400m_m2_100</strain>
    </source>
</reference>
<keyword evidence="14" id="KW-0206">Cytoskeleton</keyword>
<evidence type="ECO:0000256" key="13">
    <source>
        <dbReference type="ARBA" id="ARBA00023034"/>
    </source>
</evidence>
<keyword evidence="13" id="KW-0333">Golgi apparatus</keyword>
<dbReference type="InterPro" id="IPR051623">
    <property type="entry name" value="FTCD"/>
</dbReference>
<dbReference type="Gene3D" id="3.30.70.670">
    <property type="entry name" value="Formiminotransferase, C-terminal subdomain"/>
    <property type="match status" value="1"/>
</dbReference>
<organism evidence="23 24">
    <name type="scientific">Eiseniibacteriota bacterium</name>
    <dbReference type="NCBI Taxonomy" id="2212470"/>
    <lineage>
        <taxon>Bacteria</taxon>
        <taxon>Candidatus Eiseniibacteriota</taxon>
    </lineage>
</organism>
<dbReference type="SMART" id="SM01221">
    <property type="entry name" value="FTCD"/>
    <property type="match status" value="1"/>
</dbReference>
<dbReference type="SUPFAM" id="SSF55116">
    <property type="entry name" value="Formiminotransferase domain of formiminotransferase-cyclodeaminase"/>
    <property type="match status" value="2"/>
</dbReference>
<dbReference type="Gene3D" id="3.30.990.10">
    <property type="entry name" value="Formiminotransferase, N-terminal subdomain"/>
    <property type="match status" value="1"/>
</dbReference>
<keyword evidence="9" id="KW-0963">Cytoplasm</keyword>
<dbReference type="NCBIfam" id="TIGR02024">
    <property type="entry name" value="FtcD"/>
    <property type="match status" value="1"/>
</dbReference>
<dbReference type="SUPFAM" id="SSF101262">
    <property type="entry name" value="Methenyltetrahydrofolate cyclohydrolase-like"/>
    <property type="match status" value="1"/>
</dbReference>
<gene>
    <name evidence="23" type="primary">ftcD</name>
    <name evidence="23" type="ORF">FJY75_05260</name>
</gene>
<evidence type="ECO:0000313" key="23">
    <source>
        <dbReference type="EMBL" id="MBM3317240.1"/>
    </source>
</evidence>
<dbReference type="EMBL" id="VGIY01000095">
    <property type="protein sequence ID" value="MBM3317240.1"/>
    <property type="molecule type" value="Genomic_DNA"/>
</dbReference>
<dbReference type="EC" id="2.1.2.5" evidence="6"/>
<dbReference type="InterPro" id="IPR037064">
    <property type="entry name" value="Formiminotransferase_N_sf"/>
</dbReference>
<dbReference type="Pfam" id="PF07837">
    <property type="entry name" value="FTCD_N"/>
    <property type="match status" value="1"/>
</dbReference>
<keyword evidence="12" id="KW-0290">Folate-binding</keyword>
<evidence type="ECO:0000256" key="18">
    <source>
        <dbReference type="ARBA" id="ARBA00025915"/>
    </source>
</evidence>
<feature type="coiled-coil region" evidence="20">
    <location>
        <begin position="392"/>
        <end position="422"/>
    </location>
</feature>
<evidence type="ECO:0000256" key="10">
    <source>
        <dbReference type="ARBA" id="ARBA00022679"/>
    </source>
</evidence>
<dbReference type="Proteomes" id="UP000748308">
    <property type="component" value="Unassembled WGS sequence"/>
</dbReference>
<sequence length="559" mass="60918">MAKLVECVPNISEGRDQRLIQAVAGAAAETEGVTLLDVDPGADTHRTVITFVGEPDAVLEGAFRLIRKAAELIDMTRHSGAHPRQGATDVCPFVPVAGVTMEECVELARRLGERVGRELEIPVFLYEQAATRPERRSLADIRTGEYEAWPEKLARPEWTPDYGPARFLPRTGAVVIGAREFLIAYNVDLDTRDRELAHRIALQIRETGRLRRDEQGRVVLDEQGRRLRQEGRLRQCRAVGWYIDTYGQAQVSINLTDYKVTPIHLAFDTCREVARSLGLRVTGSEIVGLVPLEALLMAGRHYLERQGRWAGVPEPDLVDAAVRSLGLNDVAPFKPEEKIIEYAVRGRERKPELVALTCRAFADELSRESPAPGGGSVAALCGALGAGLAAMVAALTRGKEGYEEQQAELERTAGEAQRLKDEFLADVDRDTASFNRLMAAFRMKKKTPEEQAARDEAIRGATEEATRVPLGVLRRSVAALALAETAAGGGLRPSISDAGVAGLTALACAEGAFYNVRINLKGLAGSEFTRATRAEADSLLAEARRRAAAVAALVMREID</sequence>
<keyword evidence="10 23" id="KW-0808">Transferase</keyword>
<comment type="subunit">
    <text evidence="18">Homooctamer, including four polyglutamate binding sites. The subunits are arranged as a tetramer of dimers, and form a planar ring-shaped structure.</text>
</comment>
<dbReference type="InterPro" id="IPR013802">
    <property type="entry name" value="Formiminotransferase_C"/>
</dbReference>
<evidence type="ECO:0000256" key="1">
    <source>
        <dbReference type="ARBA" id="ARBA00004114"/>
    </source>
</evidence>
<evidence type="ECO:0000256" key="7">
    <source>
        <dbReference type="ARBA" id="ARBA00012998"/>
    </source>
</evidence>
<evidence type="ECO:0000256" key="15">
    <source>
        <dbReference type="ARBA" id="ARBA00023239"/>
    </source>
</evidence>